<proteinExistence type="inferred from homology"/>
<dbReference type="InterPro" id="IPR001087">
    <property type="entry name" value="GDSL"/>
</dbReference>
<evidence type="ECO:0000313" key="4">
    <source>
        <dbReference type="EMBL" id="MCL7048984.1"/>
    </source>
</evidence>
<dbReference type="PANTHER" id="PTHR22835:SF683">
    <property type="entry name" value="OS05G0506800 PROTEIN"/>
    <property type="match status" value="1"/>
</dbReference>
<sequence>MASCFSPFLIIFFLVHTVNPVLGSYKSIFSFGDSLADTGNSLYSGQYTPAAQLPYGETYFHQPTGRASDGRLVIDFIAQLLGLPLLPPYLGSGKNFQQGVNFAVGGATALDVSFFDDNGISYNTKYTLGVQLGWFKKLVPSLCDSSSDGCRKFFNTSLFMVGEIGGNDYNNPFMDGKSLAEVKTFVPKVIDAISSAIKIHLMFIYNKTKPTTYPFKSSILIGIFYTYKISKMYCGFELNENRDHI</sequence>
<dbReference type="GO" id="GO:0016788">
    <property type="term" value="F:hydrolase activity, acting on ester bonds"/>
    <property type="evidence" value="ECO:0007669"/>
    <property type="project" value="InterPro"/>
</dbReference>
<evidence type="ECO:0008006" key="6">
    <source>
        <dbReference type="Google" id="ProtNLM"/>
    </source>
</evidence>
<comment type="caution">
    <text evidence="4">The sequence shown here is derived from an EMBL/GenBank/DDBJ whole genome shotgun (WGS) entry which is preliminary data.</text>
</comment>
<feature type="chain" id="PRO_5041339827" description="GDSL esterase/lipase" evidence="3">
    <location>
        <begin position="24"/>
        <end position="245"/>
    </location>
</feature>
<dbReference type="Proteomes" id="UP001177140">
    <property type="component" value="Unassembled WGS sequence"/>
</dbReference>
<evidence type="ECO:0000256" key="1">
    <source>
        <dbReference type="ARBA" id="ARBA00008668"/>
    </source>
</evidence>
<dbReference type="InterPro" id="IPR036514">
    <property type="entry name" value="SGNH_hydro_sf"/>
</dbReference>
<evidence type="ECO:0000313" key="5">
    <source>
        <dbReference type="Proteomes" id="UP001177140"/>
    </source>
</evidence>
<name>A0AA41VWU2_PAPNU</name>
<keyword evidence="5" id="KW-1185">Reference proteome</keyword>
<dbReference type="PANTHER" id="PTHR22835">
    <property type="entry name" value="ZINC FINGER FYVE DOMAIN CONTAINING PROTEIN"/>
    <property type="match status" value="1"/>
</dbReference>
<gene>
    <name evidence="4" type="ORF">MKW94_024967</name>
</gene>
<protein>
    <recommendedName>
        <fullName evidence="6">GDSL esterase/lipase</fullName>
    </recommendedName>
</protein>
<dbReference type="AlphaFoldDB" id="A0AA41VWU2"/>
<organism evidence="4 5">
    <name type="scientific">Papaver nudicaule</name>
    <name type="common">Iceland poppy</name>
    <dbReference type="NCBI Taxonomy" id="74823"/>
    <lineage>
        <taxon>Eukaryota</taxon>
        <taxon>Viridiplantae</taxon>
        <taxon>Streptophyta</taxon>
        <taxon>Embryophyta</taxon>
        <taxon>Tracheophyta</taxon>
        <taxon>Spermatophyta</taxon>
        <taxon>Magnoliopsida</taxon>
        <taxon>Ranunculales</taxon>
        <taxon>Papaveraceae</taxon>
        <taxon>Papaveroideae</taxon>
        <taxon>Papaver</taxon>
    </lineage>
</organism>
<reference evidence="4" key="1">
    <citation type="submission" date="2022-03" db="EMBL/GenBank/DDBJ databases">
        <title>A functionally conserved STORR gene fusion in Papaver species that diverged 16.8 million years ago.</title>
        <authorList>
            <person name="Catania T."/>
        </authorList>
    </citation>
    <scope>NUCLEOTIDE SEQUENCE</scope>
    <source>
        <strain evidence="4">S-191538</strain>
    </source>
</reference>
<dbReference type="Gene3D" id="3.40.50.1110">
    <property type="entry name" value="SGNH hydrolase"/>
    <property type="match status" value="1"/>
</dbReference>
<accession>A0AA41VWU2</accession>
<comment type="similarity">
    <text evidence="1">Belongs to the 'GDSL' lipolytic enzyme family.</text>
</comment>
<dbReference type="Pfam" id="PF00657">
    <property type="entry name" value="Lipase_GDSL"/>
    <property type="match status" value="1"/>
</dbReference>
<keyword evidence="3" id="KW-0732">Signal</keyword>
<feature type="signal peptide" evidence="3">
    <location>
        <begin position="1"/>
        <end position="23"/>
    </location>
</feature>
<evidence type="ECO:0000256" key="2">
    <source>
        <dbReference type="ARBA" id="ARBA00023180"/>
    </source>
</evidence>
<evidence type="ECO:0000256" key="3">
    <source>
        <dbReference type="SAM" id="SignalP"/>
    </source>
</evidence>
<keyword evidence="2" id="KW-0325">Glycoprotein</keyword>
<dbReference type="EMBL" id="JAJJMA010310683">
    <property type="protein sequence ID" value="MCL7048984.1"/>
    <property type="molecule type" value="Genomic_DNA"/>
</dbReference>